<reference evidence="5 6" key="1">
    <citation type="submission" date="2020-06" db="EMBL/GenBank/DDBJ databases">
        <title>Methanofollis fontis sp. nov., a methanogen isolated from marine sediments near a cold seep at Four-Way Closure Ridge offshore southwestern Taiwan.</title>
        <authorList>
            <person name="Chen S.-C."/>
            <person name="Teng N.-H."/>
            <person name="Lin Y.-S."/>
            <person name="Lai M.-C."/>
            <person name="Chen H.-H."/>
            <person name="Wang C.-C."/>
        </authorList>
    </citation>
    <scope>NUCLEOTIDE SEQUENCE [LARGE SCALE GENOMIC DNA]</scope>
    <source>
        <strain evidence="5 6">DSM 2702</strain>
    </source>
</reference>
<dbReference type="Gene3D" id="3.30.420.10">
    <property type="entry name" value="Ribonuclease H-like superfamily/Ribonuclease H"/>
    <property type="match status" value="1"/>
</dbReference>
<proteinExistence type="predicted"/>
<keyword evidence="1" id="KW-0540">Nuclease</keyword>
<dbReference type="PANTHER" id="PTHR30231">
    <property type="entry name" value="DNA POLYMERASE III SUBUNIT EPSILON"/>
    <property type="match status" value="1"/>
</dbReference>
<evidence type="ECO:0000313" key="6">
    <source>
        <dbReference type="Proteomes" id="UP000570823"/>
    </source>
</evidence>
<dbReference type="Proteomes" id="UP000570823">
    <property type="component" value="Unassembled WGS sequence"/>
</dbReference>
<evidence type="ECO:0000313" key="5">
    <source>
        <dbReference type="EMBL" id="NVO67730.1"/>
    </source>
</evidence>
<dbReference type="InterPro" id="IPR012337">
    <property type="entry name" value="RNaseH-like_sf"/>
</dbReference>
<evidence type="ECO:0000256" key="1">
    <source>
        <dbReference type="ARBA" id="ARBA00022722"/>
    </source>
</evidence>
<evidence type="ECO:0000256" key="2">
    <source>
        <dbReference type="ARBA" id="ARBA00022801"/>
    </source>
</evidence>
<keyword evidence="2" id="KW-0378">Hydrolase</keyword>
<dbReference type="GO" id="GO:0008408">
    <property type="term" value="F:3'-5' exonuclease activity"/>
    <property type="evidence" value="ECO:0007669"/>
    <property type="project" value="TreeGrafter"/>
</dbReference>
<organism evidence="5 6">
    <name type="scientific">Methanofollis tationis</name>
    <dbReference type="NCBI Taxonomy" id="81417"/>
    <lineage>
        <taxon>Archaea</taxon>
        <taxon>Methanobacteriati</taxon>
        <taxon>Methanobacteriota</taxon>
        <taxon>Stenosarchaea group</taxon>
        <taxon>Methanomicrobia</taxon>
        <taxon>Methanomicrobiales</taxon>
        <taxon>Methanomicrobiaceae</taxon>
        <taxon>Methanofollis</taxon>
    </lineage>
</organism>
<gene>
    <name evidence="5" type="ORF">HWN36_10545</name>
</gene>
<dbReference type="InterPro" id="IPR013520">
    <property type="entry name" value="Ribonucl_H"/>
</dbReference>
<dbReference type="Pfam" id="PF00929">
    <property type="entry name" value="RNase_T"/>
    <property type="match status" value="1"/>
</dbReference>
<dbReference type="GO" id="GO:0003676">
    <property type="term" value="F:nucleic acid binding"/>
    <property type="evidence" value="ECO:0007669"/>
    <property type="project" value="InterPro"/>
</dbReference>
<keyword evidence="3 5" id="KW-0269">Exonuclease</keyword>
<sequence length="203" mass="21297">MLYPVGGGDPPEMSATPLLDGTVLVIDTETTGRFVSGRPPPRLVEVAWVLCDGCGSLLAECAMVVVPAGFCIPRSAVEVHGITTMEARREGVALLDALAALAHAAARADLVVAHNLAYDRRVIAGECELAGCADPLASLPGWCTMEGSAAFCGIRRGGGYKWPTLAELHQALFGCPYEGAHRALEDARACARCFFALVERGEG</sequence>
<comment type="caution">
    <text evidence="5">The sequence shown here is derived from an EMBL/GenBank/DDBJ whole genome shotgun (WGS) entry which is preliminary data.</text>
</comment>
<dbReference type="EMBL" id="JABXWR010000001">
    <property type="protein sequence ID" value="NVO67730.1"/>
    <property type="molecule type" value="Genomic_DNA"/>
</dbReference>
<protein>
    <submittedName>
        <fullName evidence="5">3'-5' exonuclease</fullName>
    </submittedName>
</protein>
<dbReference type="CDD" id="cd06127">
    <property type="entry name" value="DEDDh"/>
    <property type="match status" value="1"/>
</dbReference>
<dbReference type="SMART" id="SM00479">
    <property type="entry name" value="EXOIII"/>
    <property type="match status" value="1"/>
</dbReference>
<dbReference type="SUPFAM" id="SSF53098">
    <property type="entry name" value="Ribonuclease H-like"/>
    <property type="match status" value="1"/>
</dbReference>
<dbReference type="AlphaFoldDB" id="A0A7K4HS85"/>
<name>A0A7K4HS85_9EURY</name>
<dbReference type="PANTHER" id="PTHR30231:SF4">
    <property type="entry name" value="PROTEIN NEN2"/>
    <property type="match status" value="1"/>
</dbReference>
<dbReference type="RefSeq" id="WP_176789293.1">
    <property type="nucleotide sequence ID" value="NZ_JABXWR010000001.1"/>
</dbReference>
<dbReference type="OrthoDB" id="116094at2157"/>
<feature type="domain" description="Exonuclease" evidence="4">
    <location>
        <begin position="22"/>
        <end position="203"/>
    </location>
</feature>
<evidence type="ECO:0000256" key="3">
    <source>
        <dbReference type="ARBA" id="ARBA00022839"/>
    </source>
</evidence>
<keyword evidence="6" id="KW-1185">Reference proteome</keyword>
<accession>A0A7K4HS85</accession>
<evidence type="ECO:0000259" key="4">
    <source>
        <dbReference type="SMART" id="SM00479"/>
    </source>
</evidence>
<dbReference type="InterPro" id="IPR036397">
    <property type="entry name" value="RNaseH_sf"/>
</dbReference>